<evidence type="ECO:0000313" key="7">
    <source>
        <dbReference type="EMBL" id="KAK1353897.1"/>
    </source>
</evidence>
<comment type="subcellular location">
    <subcellularLocation>
        <location evidence="1">Nucleus</location>
    </subcellularLocation>
</comment>
<dbReference type="PANTHER" id="PTHR31920:SF132">
    <property type="entry name" value="TF-B3 DOMAIN-CONTAINING PROTEIN"/>
    <property type="match status" value="1"/>
</dbReference>
<protein>
    <recommendedName>
        <fullName evidence="6">TF-B3 domain-containing protein</fullName>
    </recommendedName>
</protein>
<dbReference type="EMBL" id="JAUIZM010000012">
    <property type="protein sequence ID" value="KAK1353897.1"/>
    <property type="molecule type" value="Genomic_DNA"/>
</dbReference>
<accession>A0AAD8LZC7</accession>
<keyword evidence="3" id="KW-0238">DNA-binding</keyword>
<sequence>MELNPKFVTLLRDGDCVCNELVVPHSFFVKHSAKIPLTVKLSMRNGYEMWLDFDKKKEKFIGLLFLYANFCLKGGGSLFFEYCGGFVFKVSIFGCDGSEIEYPRVVHHLQTAKPRQVSLYDGGWSFVSYVSLSRKATDAVVVPQLFIDRVGDLVPAKLELVVSSGHQLVGHFKRKECKISGLGSLCNMLRFRYLNQFHILHFNYVLGNHFNVTAFDDSMAETPIYPKPYEHGETNMGNSTAFEILVQPFHMLRYCHGVDVSVDFRDVRDWWNKLDYITGYVGNHCWCLQVRKRANWKRTTIHDGWVEFRNDLDLAVGDVCVFHWRNDSIRNFDVSVLKADSNV</sequence>
<evidence type="ECO:0000259" key="6">
    <source>
        <dbReference type="PROSITE" id="PS50863"/>
    </source>
</evidence>
<evidence type="ECO:0000256" key="5">
    <source>
        <dbReference type="ARBA" id="ARBA00023242"/>
    </source>
</evidence>
<dbReference type="InterPro" id="IPR050655">
    <property type="entry name" value="Plant_B3_domain"/>
</dbReference>
<dbReference type="GO" id="GO:0003677">
    <property type="term" value="F:DNA binding"/>
    <property type="evidence" value="ECO:0007669"/>
    <property type="project" value="UniProtKB-KW"/>
</dbReference>
<dbReference type="PANTHER" id="PTHR31920">
    <property type="entry name" value="B3 DOMAIN-CONTAINING"/>
    <property type="match status" value="1"/>
</dbReference>
<dbReference type="SUPFAM" id="SSF101936">
    <property type="entry name" value="DNA-binding pseudobarrel domain"/>
    <property type="match status" value="2"/>
</dbReference>
<reference evidence="7" key="2">
    <citation type="submission" date="2023-05" db="EMBL/GenBank/DDBJ databases">
        <authorList>
            <person name="Schelkunov M.I."/>
        </authorList>
    </citation>
    <scope>NUCLEOTIDE SEQUENCE</scope>
    <source>
        <strain evidence="7">Hsosn_3</strain>
        <tissue evidence="7">Leaf</tissue>
    </source>
</reference>
<dbReference type="PROSITE" id="PS50863">
    <property type="entry name" value="B3"/>
    <property type="match status" value="1"/>
</dbReference>
<dbReference type="Gene3D" id="2.40.330.10">
    <property type="entry name" value="DNA-binding pseudobarrel domain"/>
    <property type="match status" value="1"/>
</dbReference>
<evidence type="ECO:0000256" key="3">
    <source>
        <dbReference type="ARBA" id="ARBA00023125"/>
    </source>
</evidence>
<reference evidence="7" key="1">
    <citation type="submission" date="2023-02" db="EMBL/GenBank/DDBJ databases">
        <title>Genome of toxic invasive species Heracleum sosnowskyi carries increased number of genes despite the absence of recent whole-genome duplications.</title>
        <authorList>
            <person name="Schelkunov M."/>
            <person name="Shtratnikova V."/>
            <person name="Makarenko M."/>
            <person name="Klepikova A."/>
            <person name="Omelchenko D."/>
            <person name="Novikova G."/>
            <person name="Obukhova E."/>
            <person name="Bogdanov V."/>
            <person name="Penin A."/>
            <person name="Logacheva M."/>
        </authorList>
    </citation>
    <scope>NUCLEOTIDE SEQUENCE</scope>
    <source>
        <strain evidence="7">Hsosn_3</strain>
        <tissue evidence="7">Leaf</tissue>
    </source>
</reference>
<dbReference type="Proteomes" id="UP001237642">
    <property type="component" value="Unassembled WGS sequence"/>
</dbReference>
<dbReference type="CDD" id="cd10017">
    <property type="entry name" value="B3_DNA"/>
    <property type="match status" value="1"/>
</dbReference>
<dbReference type="InterPro" id="IPR015300">
    <property type="entry name" value="DNA-bd_pseudobarrel_sf"/>
</dbReference>
<evidence type="ECO:0000256" key="2">
    <source>
        <dbReference type="ARBA" id="ARBA00023015"/>
    </source>
</evidence>
<dbReference type="GO" id="GO:0005634">
    <property type="term" value="C:nucleus"/>
    <property type="evidence" value="ECO:0007669"/>
    <property type="project" value="UniProtKB-SubCell"/>
</dbReference>
<feature type="domain" description="TF-B3" evidence="6">
    <location>
        <begin position="286"/>
        <end position="340"/>
    </location>
</feature>
<dbReference type="AlphaFoldDB" id="A0AAD8LZC7"/>
<gene>
    <name evidence="7" type="ORF">POM88_052262</name>
</gene>
<evidence type="ECO:0000256" key="1">
    <source>
        <dbReference type="ARBA" id="ARBA00004123"/>
    </source>
</evidence>
<dbReference type="InterPro" id="IPR003340">
    <property type="entry name" value="B3_DNA-bd"/>
</dbReference>
<comment type="caution">
    <text evidence="7">The sequence shown here is derived from an EMBL/GenBank/DDBJ whole genome shotgun (WGS) entry which is preliminary data.</text>
</comment>
<proteinExistence type="predicted"/>
<evidence type="ECO:0000313" key="8">
    <source>
        <dbReference type="Proteomes" id="UP001237642"/>
    </source>
</evidence>
<keyword evidence="8" id="KW-1185">Reference proteome</keyword>
<organism evidence="7 8">
    <name type="scientific">Heracleum sosnowskyi</name>
    <dbReference type="NCBI Taxonomy" id="360622"/>
    <lineage>
        <taxon>Eukaryota</taxon>
        <taxon>Viridiplantae</taxon>
        <taxon>Streptophyta</taxon>
        <taxon>Embryophyta</taxon>
        <taxon>Tracheophyta</taxon>
        <taxon>Spermatophyta</taxon>
        <taxon>Magnoliopsida</taxon>
        <taxon>eudicotyledons</taxon>
        <taxon>Gunneridae</taxon>
        <taxon>Pentapetalae</taxon>
        <taxon>asterids</taxon>
        <taxon>campanulids</taxon>
        <taxon>Apiales</taxon>
        <taxon>Apiaceae</taxon>
        <taxon>Apioideae</taxon>
        <taxon>apioid superclade</taxon>
        <taxon>Tordylieae</taxon>
        <taxon>Tordyliinae</taxon>
        <taxon>Heracleum</taxon>
    </lineage>
</organism>
<name>A0AAD8LZC7_9APIA</name>
<keyword evidence="5" id="KW-0539">Nucleus</keyword>
<keyword evidence="4" id="KW-0804">Transcription</keyword>
<keyword evidence="2" id="KW-0805">Transcription regulation</keyword>
<evidence type="ECO:0000256" key="4">
    <source>
        <dbReference type="ARBA" id="ARBA00023163"/>
    </source>
</evidence>